<dbReference type="Pfam" id="PF01266">
    <property type="entry name" value="DAO"/>
    <property type="match status" value="1"/>
</dbReference>
<evidence type="ECO:0000256" key="2">
    <source>
        <dbReference type="ARBA" id="ARBA00022603"/>
    </source>
</evidence>
<dbReference type="GO" id="GO:0016491">
    <property type="term" value="F:oxidoreductase activity"/>
    <property type="evidence" value="ECO:0007669"/>
    <property type="project" value="UniProtKB-KW"/>
</dbReference>
<evidence type="ECO:0000256" key="9">
    <source>
        <dbReference type="ARBA" id="ARBA00023268"/>
    </source>
</evidence>
<sequence>MLSLALPAGLASALNAEEAEQAVGVTTRCGGITYPEGGWLCPEQLTRAVIALATEQGLQTRFRHTLTSLVAQESRWQLRFTSGETVSHETVVLANGHQINRFDQTQPLPVYAVGGRSVIFPPPPLSRRCVRCYATTAI</sequence>
<evidence type="ECO:0000256" key="6">
    <source>
        <dbReference type="ARBA" id="ARBA00022694"/>
    </source>
</evidence>
<evidence type="ECO:0000256" key="7">
    <source>
        <dbReference type="ARBA" id="ARBA00022827"/>
    </source>
</evidence>
<organism evidence="11 12">
    <name type="scientific">Salmonella enterica I</name>
    <dbReference type="NCBI Taxonomy" id="59201"/>
    <lineage>
        <taxon>Bacteria</taxon>
        <taxon>Pseudomonadati</taxon>
        <taxon>Pseudomonadota</taxon>
        <taxon>Gammaproteobacteria</taxon>
        <taxon>Enterobacterales</taxon>
        <taxon>Enterobacteriaceae</taxon>
        <taxon>Salmonella</taxon>
    </lineage>
</organism>
<evidence type="ECO:0000259" key="10">
    <source>
        <dbReference type="Pfam" id="PF01266"/>
    </source>
</evidence>
<dbReference type="GO" id="GO:0005737">
    <property type="term" value="C:cytoplasm"/>
    <property type="evidence" value="ECO:0007669"/>
    <property type="project" value="TreeGrafter"/>
</dbReference>
<keyword evidence="2 11" id="KW-0489">Methyltransferase</keyword>
<dbReference type="EMBL" id="UGXR01000001">
    <property type="protein sequence ID" value="SUH08115.1"/>
    <property type="molecule type" value="Genomic_DNA"/>
</dbReference>
<dbReference type="PANTHER" id="PTHR13847:SF283">
    <property type="entry name" value="TRNA 5-METHYLAMINOMETHYL-2-THIOURIDINE BIOSYNTHESIS BIFUNCTIONAL PROTEIN MNMC"/>
    <property type="match status" value="1"/>
</dbReference>
<evidence type="ECO:0000256" key="5">
    <source>
        <dbReference type="ARBA" id="ARBA00022691"/>
    </source>
</evidence>
<keyword evidence="8" id="KW-0560">Oxidoreductase</keyword>
<gene>
    <name evidence="11" type="primary">mnmC_2</name>
    <name evidence="11" type="ORF">NCTC8256_02037</name>
</gene>
<keyword evidence="3" id="KW-0285">Flavoprotein</keyword>
<keyword evidence="9" id="KW-0511">Multifunctional enzyme</keyword>
<evidence type="ECO:0000313" key="11">
    <source>
        <dbReference type="EMBL" id="SUH08115.1"/>
    </source>
</evidence>
<dbReference type="GO" id="GO:0002098">
    <property type="term" value="P:tRNA wobble uridine modification"/>
    <property type="evidence" value="ECO:0007669"/>
    <property type="project" value="TreeGrafter"/>
</dbReference>
<dbReference type="Gene3D" id="3.50.50.60">
    <property type="entry name" value="FAD/NAD(P)-binding domain"/>
    <property type="match status" value="1"/>
</dbReference>
<keyword evidence="6" id="KW-0819">tRNA processing</keyword>
<keyword evidence="5" id="KW-0949">S-adenosyl-L-methionine</keyword>
<accession>A0A379VNE2</accession>
<evidence type="ECO:0000256" key="8">
    <source>
        <dbReference type="ARBA" id="ARBA00023002"/>
    </source>
</evidence>
<evidence type="ECO:0000256" key="1">
    <source>
        <dbReference type="ARBA" id="ARBA00022490"/>
    </source>
</evidence>
<protein>
    <submittedName>
        <fullName evidence="11">Bifunctional tRNA (Mnm(5)s(2)U34)-methyltransferase/FAD-dependent cmnm(5)s(2)U34 oxidoreductase</fullName>
    </submittedName>
</protein>
<reference evidence="11 12" key="1">
    <citation type="submission" date="2018-06" db="EMBL/GenBank/DDBJ databases">
        <authorList>
            <consortium name="Pathogen Informatics"/>
            <person name="Doyle S."/>
        </authorList>
    </citation>
    <scope>NUCLEOTIDE SEQUENCE [LARGE SCALE GENOMIC DNA]</scope>
    <source>
        <strain evidence="11 12">NCTC8256</strain>
    </source>
</reference>
<feature type="domain" description="FAD dependent oxidoreductase" evidence="10">
    <location>
        <begin position="12"/>
        <end position="125"/>
    </location>
</feature>
<name>A0A379VNE2_SALET</name>
<dbReference type="AlphaFoldDB" id="A0A379VNE2"/>
<evidence type="ECO:0000313" key="12">
    <source>
        <dbReference type="Proteomes" id="UP000254346"/>
    </source>
</evidence>
<keyword evidence="1" id="KW-0963">Cytoplasm</keyword>
<dbReference type="Proteomes" id="UP000254346">
    <property type="component" value="Unassembled WGS sequence"/>
</dbReference>
<keyword evidence="4 11" id="KW-0808">Transferase</keyword>
<dbReference type="GO" id="GO:0032259">
    <property type="term" value="P:methylation"/>
    <property type="evidence" value="ECO:0007669"/>
    <property type="project" value="UniProtKB-KW"/>
</dbReference>
<proteinExistence type="predicted"/>
<keyword evidence="7" id="KW-0274">FAD</keyword>
<dbReference type="SUPFAM" id="SSF51905">
    <property type="entry name" value="FAD/NAD(P)-binding domain"/>
    <property type="match status" value="1"/>
</dbReference>
<dbReference type="InterPro" id="IPR006076">
    <property type="entry name" value="FAD-dep_OxRdtase"/>
</dbReference>
<dbReference type="PANTHER" id="PTHR13847">
    <property type="entry name" value="SARCOSINE DEHYDROGENASE-RELATED"/>
    <property type="match status" value="1"/>
</dbReference>
<dbReference type="InterPro" id="IPR036188">
    <property type="entry name" value="FAD/NAD-bd_sf"/>
</dbReference>
<dbReference type="GO" id="GO:0004808">
    <property type="term" value="F:tRNA (5-methylaminomethyl-2-thiouridylate)(34)-methyltransferase activity"/>
    <property type="evidence" value="ECO:0007669"/>
    <property type="project" value="TreeGrafter"/>
</dbReference>
<evidence type="ECO:0000256" key="4">
    <source>
        <dbReference type="ARBA" id="ARBA00022679"/>
    </source>
</evidence>
<evidence type="ECO:0000256" key="3">
    <source>
        <dbReference type="ARBA" id="ARBA00022630"/>
    </source>
</evidence>